<keyword evidence="5" id="KW-0503">Monooxygenase</keyword>
<dbReference type="PANTHER" id="PTHR47947:SF24">
    <property type="entry name" value="ISOFLAVONE 2'-HYDROXYLASE-LIKE"/>
    <property type="match status" value="1"/>
</dbReference>
<dbReference type="EMBL" id="KK914318">
    <property type="protein sequence ID" value="KDP41656.1"/>
    <property type="molecule type" value="Genomic_DNA"/>
</dbReference>
<feature type="binding site" description="axial binding residue" evidence="6">
    <location>
        <position position="230"/>
    </location>
    <ligand>
        <name>heme</name>
        <dbReference type="ChEBI" id="CHEBI:30413"/>
    </ligand>
    <ligandPart>
        <name>Fe</name>
        <dbReference type="ChEBI" id="CHEBI:18248"/>
    </ligandPart>
</feature>
<dbReference type="PANTHER" id="PTHR47947">
    <property type="entry name" value="CYTOCHROME P450 82C3-RELATED"/>
    <property type="match status" value="1"/>
</dbReference>
<keyword evidence="4 6" id="KW-0408">Iron</keyword>
<gene>
    <name evidence="7" type="ORF">JCGZ_16063</name>
</gene>
<dbReference type="Proteomes" id="UP000027138">
    <property type="component" value="Unassembled WGS sequence"/>
</dbReference>
<dbReference type="Pfam" id="PF00067">
    <property type="entry name" value="p450"/>
    <property type="match status" value="1"/>
</dbReference>
<dbReference type="GO" id="GO:0020037">
    <property type="term" value="F:heme binding"/>
    <property type="evidence" value="ECO:0007669"/>
    <property type="project" value="InterPro"/>
</dbReference>
<evidence type="ECO:0000256" key="4">
    <source>
        <dbReference type="ARBA" id="ARBA00023004"/>
    </source>
</evidence>
<dbReference type="OrthoDB" id="849969at2759"/>
<dbReference type="STRING" id="180498.A0A067KZN0"/>
<dbReference type="PRINTS" id="PR00463">
    <property type="entry name" value="EP450I"/>
</dbReference>
<dbReference type="InterPro" id="IPR036396">
    <property type="entry name" value="Cyt_P450_sf"/>
</dbReference>
<organism evidence="7 8">
    <name type="scientific">Jatropha curcas</name>
    <name type="common">Barbados nut</name>
    <dbReference type="NCBI Taxonomy" id="180498"/>
    <lineage>
        <taxon>Eukaryota</taxon>
        <taxon>Viridiplantae</taxon>
        <taxon>Streptophyta</taxon>
        <taxon>Embryophyta</taxon>
        <taxon>Tracheophyta</taxon>
        <taxon>Spermatophyta</taxon>
        <taxon>Magnoliopsida</taxon>
        <taxon>eudicotyledons</taxon>
        <taxon>Gunneridae</taxon>
        <taxon>Pentapetalae</taxon>
        <taxon>rosids</taxon>
        <taxon>fabids</taxon>
        <taxon>Malpighiales</taxon>
        <taxon>Euphorbiaceae</taxon>
        <taxon>Crotonoideae</taxon>
        <taxon>Jatropheae</taxon>
        <taxon>Jatropha</taxon>
    </lineage>
</organism>
<dbReference type="InterPro" id="IPR001128">
    <property type="entry name" value="Cyt_P450"/>
</dbReference>
<dbReference type="SUPFAM" id="SSF48264">
    <property type="entry name" value="Cytochrome P450"/>
    <property type="match status" value="1"/>
</dbReference>
<dbReference type="InterPro" id="IPR002401">
    <property type="entry name" value="Cyt_P450_E_grp-I"/>
</dbReference>
<dbReference type="AlphaFoldDB" id="A0A067KZN0"/>
<evidence type="ECO:0000256" key="5">
    <source>
        <dbReference type="ARBA" id="ARBA00023033"/>
    </source>
</evidence>
<accession>A0A067KZN0</accession>
<dbReference type="GO" id="GO:0016705">
    <property type="term" value="F:oxidoreductase activity, acting on paired donors, with incorporation or reduction of molecular oxygen"/>
    <property type="evidence" value="ECO:0007669"/>
    <property type="project" value="InterPro"/>
</dbReference>
<dbReference type="PRINTS" id="PR00385">
    <property type="entry name" value="P450"/>
</dbReference>
<evidence type="ECO:0000256" key="6">
    <source>
        <dbReference type="PIRSR" id="PIRSR602401-1"/>
    </source>
</evidence>
<dbReference type="GO" id="GO:0004497">
    <property type="term" value="F:monooxygenase activity"/>
    <property type="evidence" value="ECO:0007669"/>
    <property type="project" value="UniProtKB-KW"/>
</dbReference>
<name>A0A067KZN0_JATCU</name>
<dbReference type="GO" id="GO:0005506">
    <property type="term" value="F:iron ion binding"/>
    <property type="evidence" value="ECO:0007669"/>
    <property type="project" value="InterPro"/>
</dbReference>
<dbReference type="InterPro" id="IPR050651">
    <property type="entry name" value="Plant_Cytochrome_P450_Monoox"/>
</dbReference>
<dbReference type="Gene3D" id="1.10.630.10">
    <property type="entry name" value="Cytochrome P450"/>
    <property type="match status" value="1"/>
</dbReference>
<evidence type="ECO:0008006" key="9">
    <source>
        <dbReference type="Google" id="ProtNLM"/>
    </source>
</evidence>
<proteinExistence type="predicted"/>
<evidence type="ECO:0000256" key="2">
    <source>
        <dbReference type="ARBA" id="ARBA00022723"/>
    </source>
</evidence>
<keyword evidence="3" id="KW-0560">Oxidoreductase</keyword>
<keyword evidence="1 6" id="KW-0349">Heme</keyword>
<comment type="cofactor">
    <cofactor evidence="6">
        <name>heme</name>
        <dbReference type="ChEBI" id="CHEBI:30413"/>
    </cofactor>
</comment>
<evidence type="ECO:0000313" key="7">
    <source>
        <dbReference type="EMBL" id="KDP41656.1"/>
    </source>
</evidence>
<protein>
    <recommendedName>
        <fullName evidence="9">Cytochrome P450</fullName>
    </recommendedName>
</protein>
<sequence>MGYNFTTLTWASNGDHWRKLRKLAAVEILSSHRLQLLSDIRADEINVGIRGSWGPNLNERNFRVGSYTQLVLSRRMLIKRVESQGNVRVLVAAGIDTSSATMEWAMSLLVNNPEILEKAQSEIDIVVGRDNLVAESDIPKLPYLRCIINEVMRLYPVGLLLHHESSEECSVGGYRVPRGTMLLVNLWGIQNDPRIWEEPRKFKPERFEGCRDGVRDGFKCMHFGLGKRSCNGEGMALRMIGLTLASLLQCFEWKRVGKEMVDVTEGGGLTIPKAQPLLVECRPRPSMVNLLSQV</sequence>
<evidence type="ECO:0000256" key="1">
    <source>
        <dbReference type="ARBA" id="ARBA00022617"/>
    </source>
</evidence>
<dbReference type="Gene3D" id="1.20.930.50">
    <property type="match status" value="1"/>
</dbReference>
<keyword evidence="2 6" id="KW-0479">Metal-binding</keyword>
<keyword evidence="8" id="KW-1185">Reference proteome</keyword>
<reference evidence="7 8" key="1">
    <citation type="journal article" date="2014" name="PLoS ONE">
        <title>Global Analysis of Gene Expression Profiles in Physic Nut (Jatropha curcas L.) Seedlings Exposed to Salt Stress.</title>
        <authorList>
            <person name="Zhang L."/>
            <person name="Zhang C."/>
            <person name="Wu P."/>
            <person name="Chen Y."/>
            <person name="Li M."/>
            <person name="Jiang H."/>
            <person name="Wu G."/>
        </authorList>
    </citation>
    <scope>NUCLEOTIDE SEQUENCE [LARGE SCALE GENOMIC DNA]</scope>
    <source>
        <strain evidence="8">cv. GZQX0401</strain>
        <tissue evidence="7">Young leaves</tissue>
    </source>
</reference>
<evidence type="ECO:0000313" key="8">
    <source>
        <dbReference type="Proteomes" id="UP000027138"/>
    </source>
</evidence>
<evidence type="ECO:0000256" key="3">
    <source>
        <dbReference type="ARBA" id="ARBA00023002"/>
    </source>
</evidence>